<evidence type="ECO:0000313" key="2">
    <source>
        <dbReference type="Proteomes" id="UP001499854"/>
    </source>
</evidence>
<sequence length="71" mass="7781">MTSHSTRSRSWFQGRYFALANLTGAEVHDSRMNCSVQGSKTTLHGTPSQMRHIASQLMRAADLAEAVTAQS</sequence>
<name>A0ABP5BYC6_9ACTN</name>
<accession>A0ABP5BYC6</accession>
<evidence type="ECO:0000313" key="1">
    <source>
        <dbReference type="EMBL" id="GAA1954715.1"/>
    </source>
</evidence>
<comment type="caution">
    <text evidence="1">The sequence shown here is derived from an EMBL/GenBank/DDBJ whole genome shotgun (WGS) entry which is preliminary data.</text>
</comment>
<dbReference type="EMBL" id="BAAAQM010000003">
    <property type="protein sequence ID" value="GAA1954715.1"/>
    <property type="molecule type" value="Genomic_DNA"/>
</dbReference>
<reference evidence="2" key="1">
    <citation type="journal article" date="2019" name="Int. J. Syst. Evol. Microbiol.">
        <title>The Global Catalogue of Microorganisms (GCM) 10K type strain sequencing project: providing services to taxonomists for standard genome sequencing and annotation.</title>
        <authorList>
            <consortium name="The Broad Institute Genomics Platform"/>
            <consortium name="The Broad Institute Genome Sequencing Center for Infectious Disease"/>
            <person name="Wu L."/>
            <person name="Ma J."/>
        </authorList>
    </citation>
    <scope>NUCLEOTIDE SEQUENCE [LARGE SCALE GENOMIC DNA]</scope>
    <source>
        <strain evidence="2">JCM 16013</strain>
    </source>
</reference>
<organism evidence="1 2">
    <name type="scientific">Catenulispora subtropica</name>
    <dbReference type="NCBI Taxonomy" id="450798"/>
    <lineage>
        <taxon>Bacteria</taxon>
        <taxon>Bacillati</taxon>
        <taxon>Actinomycetota</taxon>
        <taxon>Actinomycetes</taxon>
        <taxon>Catenulisporales</taxon>
        <taxon>Catenulisporaceae</taxon>
        <taxon>Catenulispora</taxon>
    </lineage>
</organism>
<dbReference type="Proteomes" id="UP001499854">
    <property type="component" value="Unassembled WGS sequence"/>
</dbReference>
<keyword evidence="2" id="KW-1185">Reference proteome</keyword>
<dbReference type="RefSeq" id="WP_344655513.1">
    <property type="nucleotide sequence ID" value="NZ_BAAAQM010000003.1"/>
</dbReference>
<proteinExistence type="predicted"/>
<protein>
    <submittedName>
        <fullName evidence="1">Uncharacterized protein</fullName>
    </submittedName>
</protein>
<gene>
    <name evidence="1" type="ORF">GCM10009838_07800</name>
</gene>